<evidence type="ECO:0000313" key="3">
    <source>
        <dbReference type="Proteomes" id="UP000015241"/>
    </source>
</evidence>
<gene>
    <name evidence="2" type="ORF">FOMPIDRAFT_1056295</name>
</gene>
<name>S8DJV7_FOMSC</name>
<dbReference type="AlphaFoldDB" id="S8DJV7"/>
<feature type="compositionally biased region" description="Polar residues" evidence="1">
    <location>
        <begin position="13"/>
        <end position="29"/>
    </location>
</feature>
<dbReference type="eggNOG" id="ENOG502SHSB">
    <property type="taxonomic scope" value="Eukaryota"/>
</dbReference>
<feature type="region of interest" description="Disordered" evidence="1">
    <location>
        <begin position="9"/>
        <end position="37"/>
    </location>
</feature>
<dbReference type="InParanoid" id="S8DJV7"/>
<dbReference type="OrthoDB" id="2418900at2759"/>
<reference evidence="2 3" key="1">
    <citation type="journal article" date="2012" name="Science">
        <title>The Paleozoic origin of enzymatic lignin decomposition reconstructed from 31 fungal genomes.</title>
        <authorList>
            <person name="Floudas D."/>
            <person name="Binder M."/>
            <person name="Riley R."/>
            <person name="Barry K."/>
            <person name="Blanchette R.A."/>
            <person name="Henrissat B."/>
            <person name="Martinez A.T."/>
            <person name="Otillar R."/>
            <person name="Spatafora J.W."/>
            <person name="Yadav J.S."/>
            <person name="Aerts A."/>
            <person name="Benoit I."/>
            <person name="Boyd A."/>
            <person name="Carlson A."/>
            <person name="Copeland A."/>
            <person name="Coutinho P.M."/>
            <person name="de Vries R.P."/>
            <person name="Ferreira P."/>
            <person name="Findley K."/>
            <person name="Foster B."/>
            <person name="Gaskell J."/>
            <person name="Glotzer D."/>
            <person name="Gorecki P."/>
            <person name="Heitman J."/>
            <person name="Hesse C."/>
            <person name="Hori C."/>
            <person name="Igarashi K."/>
            <person name="Jurgens J.A."/>
            <person name="Kallen N."/>
            <person name="Kersten P."/>
            <person name="Kohler A."/>
            <person name="Kuees U."/>
            <person name="Kumar T.K.A."/>
            <person name="Kuo A."/>
            <person name="LaButti K."/>
            <person name="Larrondo L.F."/>
            <person name="Lindquist E."/>
            <person name="Ling A."/>
            <person name="Lombard V."/>
            <person name="Lucas S."/>
            <person name="Lundell T."/>
            <person name="Martin R."/>
            <person name="McLaughlin D.J."/>
            <person name="Morgenstern I."/>
            <person name="Morin E."/>
            <person name="Murat C."/>
            <person name="Nagy L.G."/>
            <person name="Nolan M."/>
            <person name="Ohm R.A."/>
            <person name="Patyshakuliyeva A."/>
            <person name="Rokas A."/>
            <person name="Ruiz-Duenas F.J."/>
            <person name="Sabat G."/>
            <person name="Salamov A."/>
            <person name="Samejima M."/>
            <person name="Schmutz J."/>
            <person name="Slot J.C."/>
            <person name="St John F."/>
            <person name="Stenlid J."/>
            <person name="Sun H."/>
            <person name="Sun S."/>
            <person name="Syed K."/>
            <person name="Tsang A."/>
            <person name="Wiebenga A."/>
            <person name="Young D."/>
            <person name="Pisabarro A."/>
            <person name="Eastwood D.C."/>
            <person name="Martin F."/>
            <person name="Cullen D."/>
            <person name="Grigoriev I.V."/>
            <person name="Hibbett D.S."/>
        </authorList>
    </citation>
    <scope>NUCLEOTIDE SEQUENCE</scope>
    <source>
        <strain evidence="3">FP-58527</strain>
    </source>
</reference>
<dbReference type="Pfam" id="PF18759">
    <property type="entry name" value="Plavaka"/>
    <property type="match status" value="1"/>
</dbReference>
<dbReference type="Proteomes" id="UP000015241">
    <property type="component" value="Unassembled WGS sequence"/>
</dbReference>
<accession>S8DJV7</accession>
<evidence type="ECO:0000256" key="1">
    <source>
        <dbReference type="SAM" id="MobiDB-lite"/>
    </source>
</evidence>
<protein>
    <submittedName>
        <fullName evidence="2">Uncharacterized protein</fullName>
    </submittedName>
</protein>
<dbReference type="InterPro" id="IPR041078">
    <property type="entry name" value="Plavaka"/>
</dbReference>
<evidence type="ECO:0000313" key="2">
    <source>
        <dbReference type="EMBL" id="EPS93102.1"/>
    </source>
</evidence>
<sequence length="686" mass="77543">MEQLVFVPVAGPSQGSQDQVAEGSSTGRTRVQKRRTSVALDDDEDNRVVDVDNDTAREYGEGETMQEAWRKHFTEAKHKDGVGGALWEPFDSEMDCDVASWCIKEGVSEGAVNRLLNIQNLRHSLGLSYHNMRALLQKVDSMPDRAPWMEQWITFKDRPGEKHLVQYRDIIIAMKALLGNPAHVDKIVYRPSHVFTDGSRKGRVYTEMWTGNWWHAVQSILPKGATVAPIIISTDKTQLTQFSGNRSAYPVYMTLGNIPKALRRKPSEHACVLIGYLSVDKVDGAGITEKKQCALVQQLFHASVKLILKPLEKAGKEGVDVTCGDGKVRKVFPILAAYVADYPEQCLVTCSKYGTCPICQCPETSLEEAKAQLPRASIWTLDVLKKARSKGIKGSTAFYNECKEYNVSGYAVEPFWKSHTLTDIHSCITPDVLHQLYQGVFKHVLEWCGVLMDEEELDCRIRTLPPAFGTRHFKNGISSLSQVSGSERKDMARILLGCLVGRIPNDVMLTFRALLDFIYLAQYPTHDDTTLKYMTDALELFHKHKDVLVELGVREHMNIPKLHSLLHYIDSIKNLGTTDNYNTEMFERLHIDCAKKAWRATNHRNERPQMVKWLERREKVAMFETLRERLAEELHHHVADCRRGHDPYMVKYLAVRLGGLAGAPVSLASRDSRDPLGLRVSFALAL</sequence>
<organism evidence="2 3">
    <name type="scientific">Fomitopsis schrenkii</name>
    <name type="common">Brown rot fungus</name>
    <dbReference type="NCBI Taxonomy" id="2126942"/>
    <lineage>
        <taxon>Eukaryota</taxon>
        <taxon>Fungi</taxon>
        <taxon>Dikarya</taxon>
        <taxon>Basidiomycota</taxon>
        <taxon>Agaricomycotina</taxon>
        <taxon>Agaricomycetes</taxon>
        <taxon>Polyporales</taxon>
        <taxon>Fomitopsis</taxon>
    </lineage>
</organism>
<proteinExistence type="predicted"/>
<keyword evidence="3" id="KW-1185">Reference proteome</keyword>
<dbReference type="HOGENOM" id="CLU_006344_4_0_1"/>
<dbReference type="EMBL" id="KE504300">
    <property type="protein sequence ID" value="EPS93102.1"/>
    <property type="molecule type" value="Genomic_DNA"/>
</dbReference>